<dbReference type="Gene3D" id="1.25.40.10">
    <property type="entry name" value="Tetratricopeptide repeat domain"/>
    <property type="match status" value="1"/>
</dbReference>
<dbReference type="KEGG" id="mlr:MELLADRAFT_94917"/>
<dbReference type="eggNOG" id="KOG2053">
    <property type="taxonomic scope" value="Eukaryota"/>
</dbReference>
<dbReference type="GO" id="GO:0031416">
    <property type="term" value="C:NatB complex"/>
    <property type="evidence" value="ECO:0007669"/>
    <property type="project" value="TreeGrafter"/>
</dbReference>
<dbReference type="InParanoid" id="F4S8E7"/>
<dbReference type="VEuPathDB" id="FungiDB:MELLADRAFT_94917"/>
<dbReference type="InterPro" id="IPR019183">
    <property type="entry name" value="NAA25_NatB_aux_su"/>
</dbReference>
<evidence type="ECO:0000313" key="3">
    <source>
        <dbReference type="Proteomes" id="UP000001072"/>
    </source>
</evidence>
<protein>
    <submittedName>
        <fullName evidence="2">Uncharacterized protein</fullName>
    </submittedName>
</protein>
<comment type="similarity">
    <text evidence="1">Belongs to the MDM20/NAA25 family.</text>
</comment>
<organism evidence="3">
    <name type="scientific">Melampsora larici-populina (strain 98AG31 / pathotype 3-4-7)</name>
    <name type="common">Poplar leaf rust fungus</name>
    <dbReference type="NCBI Taxonomy" id="747676"/>
    <lineage>
        <taxon>Eukaryota</taxon>
        <taxon>Fungi</taxon>
        <taxon>Dikarya</taxon>
        <taxon>Basidiomycota</taxon>
        <taxon>Pucciniomycotina</taxon>
        <taxon>Pucciniomycetes</taxon>
        <taxon>Pucciniales</taxon>
        <taxon>Melampsoraceae</taxon>
        <taxon>Melampsora</taxon>
    </lineage>
</organism>
<dbReference type="PANTHER" id="PTHR22767">
    <property type="entry name" value="N-TERMINAL ACETYLTRANSFERASE-RELATED"/>
    <property type="match status" value="1"/>
</dbReference>
<dbReference type="AlphaFoldDB" id="F4S8E7"/>
<dbReference type="SUPFAM" id="SSF48452">
    <property type="entry name" value="TPR-like"/>
    <property type="match status" value="1"/>
</dbReference>
<evidence type="ECO:0000256" key="1">
    <source>
        <dbReference type="ARBA" id="ARBA00006298"/>
    </source>
</evidence>
<dbReference type="HOGENOM" id="CLU_008075_1_0_1"/>
<dbReference type="Pfam" id="PF09797">
    <property type="entry name" value="NatB_MDM20"/>
    <property type="match status" value="1"/>
</dbReference>
<accession>F4S8E7</accession>
<dbReference type="Proteomes" id="UP000001072">
    <property type="component" value="Unassembled WGS sequence"/>
</dbReference>
<dbReference type="RefSeq" id="XP_007417638.1">
    <property type="nucleotide sequence ID" value="XM_007417576.1"/>
</dbReference>
<gene>
    <name evidence="2" type="ORF">MELLADRAFT_94917</name>
</gene>
<sequence length="957" mass="110394">MSRAASIPRFLSALNSRIFEAQPDQYENQSQVQSLIRPIYELIQQNQLKASLDQINRSIKKHPKCYLLYAIKAFVLFSLNRHDQAIAIFNTFNQNQPNPNSSSNVPVPHPANFDPTYVEFISYTLLGLGFHDELVQLYEKATQSFGVQTQSVSVDAYLTLAQINRPKDQQQIALKLHKAFPNEPRFIEWILIPLIVQLTNPILTTSNKSPNNSILISLAHRFIQTYLSTFQSASTQIDDPSQLWIIIKLLSIIGNDLTSKPIGLKPLVLPPALAADTYLKPNLRDIPDHIRFVREDFLKILDSEVGSSLRSNHLGIELFWRNEVVNWTDDEGLGELMSRMKECLSKGDTNWDTMMTINKAIAELCRRSQDLPKEELIKLEEFYKTFTIQDNIDRGFVLARVDLRKRIEDQRPNSSNIFTETSTKTIVEYANRFGSKACCFDDLRTYIDSCSDADILVQLRETIDTKPANFCSAQAEETLLREINFEKTRQLIKPKDLDSDRTAVKKLLSQYHQYLKDEKDLPENSVQAADEFMVSSILILLENRDLEAIYLSVYLLEIVLKNSRHRYQARTLIIRLYRLLGSRSMNHYGSLGLKHIQLDTCGYLAFDRISILNHDRQKAQELLESTSTFYIRSRDETRRWIKESYIEANYSKIHEFDQFVHKLEYSLQSMINEIEYLRLRLISKSHPTTTPSIVMEDVRKKLKELSKRWKSAVDNRDLCVLGGINHEKVDRQTSLGPPLNVGWVRVMCLIYGMVLIPDYKEDIVEGKELEDLLKDVSDAERRLCQFATIMSALISSSNSGGGGAQKGMSSDDLMKKLSMFFKESVDSIIEEDAKNVKLPGEWLESVKVLHEAYCLFQLTMKENAKLSKSLKNVRNEIIESFKKLETWVKLYSMEDRINERKIKNKKRTLKLFEEYGDISTSTFGDCKKWEEFMEEIGMEWESVMGEVLVLVKGIVED</sequence>
<dbReference type="PANTHER" id="PTHR22767:SF3">
    <property type="entry name" value="N-ALPHA-ACETYLTRANSFERASE 25, NATB AUXILIARY SUBUNIT"/>
    <property type="match status" value="1"/>
</dbReference>
<name>F4S8E7_MELLP</name>
<dbReference type="OrthoDB" id="1874341at2759"/>
<proteinExistence type="inferred from homology"/>
<evidence type="ECO:0000313" key="2">
    <source>
        <dbReference type="EMBL" id="EGF99104.1"/>
    </source>
</evidence>
<dbReference type="InterPro" id="IPR011990">
    <property type="entry name" value="TPR-like_helical_dom_sf"/>
</dbReference>
<dbReference type="GeneID" id="18937060"/>
<dbReference type="STRING" id="747676.F4S8E7"/>
<dbReference type="EMBL" id="GL883164">
    <property type="protein sequence ID" value="EGF99104.1"/>
    <property type="molecule type" value="Genomic_DNA"/>
</dbReference>
<keyword evidence="3" id="KW-1185">Reference proteome</keyword>
<reference evidence="3" key="1">
    <citation type="journal article" date="2011" name="Proc. Natl. Acad. Sci. U.S.A.">
        <title>Obligate biotrophy features unraveled by the genomic analysis of rust fungi.</title>
        <authorList>
            <person name="Duplessis S."/>
            <person name="Cuomo C.A."/>
            <person name="Lin Y.-C."/>
            <person name="Aerts A."/>
            <person name="Tisserant E."/>
            <person name="Veneault-Fourrey C."/>
            <person name="Joly D.L."/>
            <person name="Hacquard S."/>
            <person name="Amselem J."/>
            <person name="Cantarel B.L."/>
            <person name="Chiu R."/>
            <person name="Coutinho P.M."/>
            <person name="Feau N."/>
            <person name="Field M."/>
            <person name="Frey P."/>
            <person name="Gelhaye E."/>
            <person name="Goldberg J."/>
            <person name="Grabherr M.G."/>
            <person name="Kodira C.D."/>
            <person name="Kohler A."/>
            <person name="Kuees U."/>
            <person name="Lindquist E.A."/>
            <person name="Lucas S.M."/>
            <person name="Mago R."/>
            <person name="Mauceli E."/>
            <person name="Morin E."/>
            <person name="Murat C."/>
            <person name="Pangilinan J.L."/>
            <person name="Park R."/>
            <person name="Pearson M."/>
            <person name="Quesneville H."/>
            <person name="Rouhier N."/>
            <person name="Sakthikumar S."/>
            <person name="Salamov A.A."/>
            <person name="Schmutz J."/>
            <person name="Selles B."/>
            <person name="Shapiro H."/>
            <person name="Tanguay P."/>
            <person name="Tuskan G.A."/>
            <person name="Henrissat B."/>
            <person name="Van de Peer Y."/>
            <person name="Rouze P."/>
            <person name="Ellis J.G."/>
            <person name="Dodds P.N."/>
            <person name="Schein J.E."/>
            <person name="Zhong S."/>
            <person name="Hamelin R.C."/>
            <person name="Grigoriev I.V."/>
            <person name="Szabo L.J."/>
            <person name="Martin F."/>
        </authorList>
    </citation>
    <scope>NUCLEOTIDE SEQUENCE [LARGE SCALE GENOMIC DNA]</scope>
    <source>
        <strain evidence="3">98AG31 / pathotype 3-4-7</strain>
    </source>
</reference>